<dbReference type="AlphaFoldDB" id="A0A0V0QYL4"/>
<organism evidence="1 2">
    <name type="scientific">Pseudocohnilembus persalinus</name>
    <name type="common">Ciliate</name>
    <dbReference type="NCBI Taxonomy" id="266149"/>
    <lineage>
        <taxon>Eukaryota</taxon>
        <taxon>Sar</taxon>
        <taxon>Alveolata</taxon>
        <taxon>Ciliophora</taxon>
        <taxon>Intramacronucleata</taxon>
        <taxon>Oligohymenophorea</taxon>
        <taxon>Scuticociliatia</taxon>
        <taxon>Philasterida</taxon>
        <taxon>Pseudocohnilembidae</taxon>
        <taxon>Pseudocohnilembus</taxon>
    </lineage>
</organism>
<comment type="caution">
    <text evidence="1">The sequence shown here is derived from an EMBL/GenBank/DDBJ whole genome shotgun (WGS) entry which is preliminary data.</text>
</comment>
<dbReference type="InParanoid" id="A0A0V0QYL4"/>
<evidence type="ECO:0000313" key="1">
    <source>
        <dbReference type="EMBL" id="KRX07310.1"/>
    </source>
</evidence>
<dbReference type="InterPro" id="IPR036388">
    <property type="entry name" value="WH-like_DNA-bd_sf"/>
</dbReference>
<name>A0A0V0QYL4_PSEPJ</name>
<proteinExistence type="predicted"/>
<accession>A0A0V0QYL4</accession>
<dbReference type="Gene3D" id="1.10.10.10">
    <property type="entry name" value="Winged helix-like DNA-binding domain superfamily/Winged helix DNA-binding domain"/>
    <property type="match status" value="1"/>
</dbReference>
<evidence type="ECO:0000313" key="2">
    <source>
        <dbReference type="Proteomes" id="UP000054937"/>
    </source>
</evidence>
<sequence length="146" mass="17240">MILQISKGQQIPGININFIQENDDHQKQNQDQLRVLDISSTDEDDNFIQDLKIEEDTSEWALLVALYALLKIEKKDYVTKYEIQDQIKILKFSFDIAIKRQSVYQTLRTQKQLISEITDDQMDETFYCLTEIGKNLARNFIQLNYL</sequence>
<protein>
    <submittedName>
        <fullName evidence="1">Uncharacterized protein</fullName>
    </submittedName>
</protein>
<keyword evidence="2" id="KW-1185">Reference proteome</keyword>
<dbReference type="EMBL" id="LDAU01000084">
    <property type="protein sequence ID" value="KRX07310.1"/>
    <property type="molecule type" value="Genomic_DNA"/>
</dbReference>
<gene>
    <name evidence="1" type="ORF">PPERSA_06925</name>
</gene>
<dbReference type="Proteomes" id="UP000054937">
    <property type="component" value="Unassembled WGS sequence"/>
</dbReference>
<reference evidence="1 2" key="1">
    <citation type="journal article" date="2015" name="Sci. Rep.">
        <title>Genome of the facultative scuticociliatosis pathogen Pseudocohnilembus persalinus provides insight into its virulence through horizontal gene transfer.</title>
        <authorList>
            <person name="Xiong J."/>
            <person name="Wang G."/>
            <person name="Cheng J."/>
            <person name="Tian M."/>
            <person name="Pan X."/>
            <person name="Warren A."/>
            <person name="Jiang C."/>
            <person name="Yuan D."/>
            <person name="Miao W."/>
        </authorList>
    </citation>
    <scope>NUCLEOTIDE SEQUENCE [LARGE SCALE GENOMIC DNA]</scope>
    <source>
        <strain evidence="1">36N120E</strain>
    </source>
</reference>